<dbReference type="AlphaFoldDB" id="A0A222DXW2"/>
<evidence type="ECO:0000313" key="2">
    <source>
        <dbReference type="Proteomes" id="UP000203589"/>
    </source>
</evidence>
<protein>
    <submittedName>
        <fullName evidence="1">GTP-binding protein</fullName>
    </submittedName>
</protein>
<sequence>MARLTARFWVDAYLARLRLTDIPAFVIAHGDDNAGAVLIKLNSLDGQARAFTRGFDLMTGDRKWTDLTSGSERDVDEAITRQRRFDPDLWVIEVEDKQGRHLLDDPSLA</sequence>
<dbReference type="Gene3D" id="3.40.1530.20">
    <property type="entry name" value="Protein of unknown function (DUF1491)"/>
    <property type="match status" value="1"/>
</dbReference>
<organism evidence="1 2">
    <name type="scientific">Antarctobacter heliothermus</name>
    <dbReference type="NCBI Taxonomy" id="74033"/>
    <lineage>
        <taxon>Bacteria</taxon>
        <taxon>Pseudomonadati</taxon>
        <taxon>Pseudomonadota</taxon>
        <taxon>Alphaproteobacteria</taxon>
        <taxon>Rhodobacterales</taxon>
        <taxon>Roseobacteraceae</taxon>
        <taxon>Antarctobacter</taxon>
    </lineage>
</organism>
<dbReference type="KEGG" id="aht:ANTHELSMS3_00081"/>
<reference evidence="1 2" key="1">
    <citation type="submission" date="2017-07" db="EMBL/GenBank/DDBJ databases">
        <title>Genome Sequence of Antarctobacter heliothermus Strain SMS3 Isolated from a culture of the Diatom Skeletonema marinoi.</title>
        <authorList>
            <person name="Topel M."/>
            <person name="Pinder M.I.M."/>
            <person name="Johansson O.N."/>
            <person name="Kourtchenko O."/>
            <person name="Godhe A."/>
            <person name="Clarke A.K."/>
        </authorList>
    </citation>
    <scope>NUCLEOTIDE SEQUENCE [LARGE SCALE GENOMIC DNA]</scope>
    <source>
        <strain evidence="1 2">SMS3</strain>
    </source>
</reference>
<gene>
    <name evidence="1" type="ORF">ANTHELSMS3_00081</name>
</gene>
<accession>A0A222DXW2</accession>
<dbReference type="OrthoDB" id="9809136at2"/>
<dbReference type="RefSeq" id="WP_094033150.1">
    <property type="nucleotide sequence ID" value="NZ_CP022540.1"/>
</dbReference>
<dbReference type="EMBL" id="CP022540">
    <property type="protein sequence ID" value="ASP18807.1"/>
    <property type="molecule type" value="Genomic_DNA"/>
</dbReference>
<proteinExistence type="predicted"/>
<dbReference type="Pfam" id="PF07372">
    <property type="entry name" value="DUF1491"/>
    <property type="match status" value="1"/>
</dbReference>
<evidence type="ECO:0000313" key="1">
    <source>
        <dbReference type="EMBL" id="ASP18807.1"/>
    </source>
</evidence>
<dbReference type="InterPro" id="IPR009964">
    <property type="entry name" value="DUF1491"/>
</dbReference>
<name>A0A222DXW2_9RHOB</name>
<dbReference type="Proteomes" id="UP000203589">
    <property type="component" value="Chromosome"/>
</dbReference>
<keyword evidence="2" id="KW-1185">Reference proteome</keyword>